<sequence>MSSVEELVDKLAKDTLPSYFILITKPSVTLLKLSHDEKLGPRVVAPSSTFIFTSSDFIGFVAM</sequence>
<dbReference type="EMBL" id="HACA01032449">
    <property type="protein sequence ID" value="CDW49810.1"/>
    <property type="molecule type" value="Transcribed_RNA"/>
</dbReference>
<proteinExistence type="predicted"/>
<name>A0A0K2VHF5_LEPSM</name>
<organism evidence="1">
    <name type="scientific">Lepeophtheirus salmonis</name>
    <name type="common">Salmon louse</name>
    <name type="synonym">Caligus salmonis</name>
    <dbReference type="NCBI Taxonomy" id="72036"/>
    <lineage>
        <taxon>Eukaryota</taxon>
        <taxon>Metazoa</taxon>
        <taxon>Ecdysozoa</taxon>
        <taxon>Arthropoda</taxon>
        <taxon>Crustacea</taxon>
        <taxon>Multicrustacea</taxon>
        <taxon>Hexanauplia</taxon>
        <taxon>Copepoda</taxon>
        <taxon>Siphonostomatoida</taxon>
        <taxon>Caligidae</taxon>
        <taxon>Lepeophtheirus</taxon>
    </lineage>
</organism>
<protein>
    <submittedName>
        <fullName evidence="1">Uncharacterized protein</fullName>
    </submittedName>
</protein>
<dbReference type="AlphaFoldDB" id="A0A0K2VHF5"/>
<evidence type="ECO:0000313" key="1">
    <source>
        <dbReference type="EMBL" id="CDW49810.1"/>
    </source>
</evidence>
<reference evidence="1" key="1">
    <citation type="submission" date="2014-05" db="EMBL/GenBank/DDBJ databases">
        <authorList>
            <person name="Chronopoulou M."/>
        </authorList>
    </citation>
    <scope>NUCLEOTIDE SEQUENCE</scope>
    <source>
        <tissue evidence="1">Whole organism</tissue>
    </source>
</reference>
<dbReference type="EMBL" id="HACA01032448">
    <property type="protein sequence ID" value="CDW49809.1"/>
    <property type="molecule type" value="Transcribed_RNA"/>
</dbReference>
<accession>A0A0K2VHF5</accession>